<dbReference type="SUPFAM" id="SSF53474">
    <property type="entry name" value="alpha/beta-Hydrolases"/>
    <property type="match status" value="1"/>
</dbReference>
<dbReference type="EMBL" id="RCSX01000005">
    <property type="protein sequence ID" value="KAF7935071.1"/>
    <property type="molecule type" value="Genomic_DNA"/>
</dbReference>
<gene>
    <name evidence="1" type="ORF">EAE98_003116</name>
</gene>
<organism evidence="1 2">
    <name type="scientific">Botrytis deweyae</name>
    <dbReference type="NCBI Taxonomy" id="2478750"/>
    <lineage>
        <taxon>Eukaryota</taxon>
        <taxon>Fungi</taxon>
        <taxon>Dikarya</taxon>
        <taxon>Ascomycota</taxon>
        <taxon>Pezizomycotina</taxon>
        <taxon>Leotiomycetes</taxon>
        <taxon>Helotiales</taxon>
        <taxon>Sclerotiniaceae</taxon>
        <taxon>Botrytis</taxon>
    </lineage>
</organism>
<dbReference type="InterPro" id="IPR029058">
    <property type="entry name" value="AB_hydrolase_fold"/>
</dbReference>
<dbReference type="GeneID" id="62229890"/>
<dbReference type="Proteomes" id="UP000783213">
    <property type="component" value="Unassembled WGS sequence"/>
</dbReference>
<accession>A0ABQ7IVN1</accession>
<keyword evidence="2" id="KW-1185">Reference proteome</keyword>
<protein>
    <recommendedName>
        <fullName evidence="3">Phospholipase/carboxylesterase/thioesterase domain-containing protein</fullName>
    </recommendedName>
</protein>
<comment type="caution">
    <text evidence="1">The sequence shown here is derived from an EMBL/GenBank/DDBJ whole genome shotgun (WGS) entry which is preliminary data.</text>
</comment>
<evidence type="ECO:0000313" key="2">
    <source>
        <dbReference type="Proteomes" id="UP000783213"/>
    </source>
</evidence>
<dbReference type="RefSeq" id="XP_038813265.1">
    <property type="nucleotide sequence ID" value="XM_038950736.1"/>
</dbReference>
<proteinExistence type="predicted"/>
<reference evidence="1 2" key="1">
    <citation type="journal article" date="2020" name="Genome Biol. Evol.">
        <title>Comparative genomics of Sclerotiniaceae.</title>
        <authorList>
            <person name="Valero Jimenez C.A."/>
            <person name="Steentjes M."/>
            <person name="Scholten O.E."/>
            <person name="Van Kan J.A.L."/>
        </authorList>
    </citation>
    <scope>NUCLEOTIDE SEQUENCE [LARGE SCALE GENOMIC DNA]</scope>
    <source>
        <strain evidence="1 2">B1</strain>
    </source>
</reference>
<evidence type="ECO:0008006" key="3">
    <source>
        <dbReference type="Google" id="ProtNLM"/>
    </source>
</evidence>
<sequence length="109" mass="12288">MGGVLRDAAGNNSTDARRKKCLSESWTKDTRLYMLHGKEDVFVPLSRSEALAAALERYHARGQGFTTLEWSVLADLRHSLVERVWPCVRKILERLLTEIESASKLSSLS</sequence>
<name>A0ABQ7IVN1_9HELO</name>
<dbReference type="Gene3D" id="3.40.50.1820">
    <property type="entry name" value="alpha/beta hydrolase"/>
    <property type="match status" value="1"/>
</dbReference>
<evidence type="ECO:0000313" key="1">
    <source>
        <dbReference type="EMBL" id="KAF7935071.1"/>
    </source>
</evidence>